<dbReference type="AlphaFoldDB" id="A0A3C1KH77"/>
<organism evidence="1 2">
    <name type="scientific">Microbacterium ginsengisoli</name>
    <dbReference type="NCBI Taxonomy" id="400772"/>
    <lineage>
        <taxon>Bacteria</taxon>
        <taxon>Bacillati</taxon>
        <taxon>Actinomycetota</taxon>
        <taxon>Actinomycetes</taxon>
        <taxon>Micrococcales</taxon>
        <taxon>Microbacteriaceae</taxon>
        <taxon>Microbacterium</taxon>
    </lineage>
</organism>
<dbReference type="Proteomes" id="UP000257479">
    <property type="component" value="Unassembled WGS sequence"/>
</dbReference>
<evidence type="ECO:0000313" key="1">
    <source>
        <dbReference type="EMBL" id="HAN26047.1"/>
    </source>
</evidence>
<dbReference type="EMBL" id="DMNG01000279">
    <property type="protein sequence ID" value="HAN26047.1"/>
    <property type="molecule type" value="Genomic_DNA"/>
</dbReference>
<accession>A0A3C1KH77</accession>
<proteinExistence type="predicted"/>
<protein>
    <submittedName>
        <fullName evidence="1">Uncharacterized protein</fullName>
    </submittedName>
</protein>
<evidence type="ECO:0000313" key="2">
    <source>
        <dbReference type="Proteomes" id="UP000257479"/>
    </source>
</evidence>
<name>A0A3C1KH77_9MICO</name>
<sequence length="89" mass="9420">MSGHDGADTIVVRPNFDTGVQITVLATTATVEPYRALELAGIILDQCAYPGTFVIAFGDIHLHLTASIGRELAVAIARNADIVLTGRSR</sequence>
<gene>
    <name evidence="1" type="ORF">DCP95_15990</name>
</gene>
<reference evidence="1 2" key="1">
    <citation type="journal article" date="2018" name="Nat. Biotechnol.">
        <title>A standardized bacterial taxonomy based on genome phylogeny substantially revises the tree of life.</title>
        <authorList>
            <person name="Parks D.H."/>
            <person name="Chuvochina M."/>
            <person name="Waite D.W."/>
            <person name="Rinke C."/>
            <person name="Skarshewski A."/>
            <person name="Chaumeil P.A."/>
            <person name="Hugenholtz P."/>
        </authorList>
    </citation>
    <scope>NUCLEOTIDE SEQUENCE [LARGE SCALE GENOMIC DNA]</scope>
    <source>
        <strain evidence="1">UBA9152</strain>
    </source>
</reference>
<comment type="caution">
    <text evidence="1">The sequence shown here is derived from an EMBL/GenBank/DDBJ whole genome shotgun (WGS) entry which is preliminary data.</text>
</comment>